<protein>
    <submittedName>
        <fullName evidence="3">Uncharacterized protein</fullName>
    </submittedName>
</protein>
<evidence type="ECO:0000313" key="4">
    <source>
        <dbReference type="Proteomes" id="UP001316803"/>
    </source>
</evidence>
<dbReference type="AlphaFoldDB" id="A0AAN8ELV9"/>
<feature type="region of interest" description="Disordered" evidence="1">
    <location>
        <begin position="90"/>
        <end position="120"/>
    </location>
</feature>
<keyword evidence="2" id="KW-0732">Signal</keyword>
<sequence>MRFHEALILAAAIATVATASPTPNEGDAEYYMIHKDADGKLTTEKSAAPTWKEDIIMPTAPAKRDGYEAVYDDGHGGSYTSVIGAASTTKSMKPSSYHRGPADKRTVAPAATATAEPVHA</sequence>
<evidence type="ECO:0000256" key="1">
    <source>
        <dbReference type="SAM" id="MobiDB-lite"/>
    </source>
</evidence>
<accession>A0AAN8ELV9</accession>
<dbReference type="EMBL" id="JAKLMC020000001">
    <property type="protein sequence ID" value="KAK5958814.1"/>
    <property type="molecule type" value="Genomic_DNA"/>
</dbReference>
<evidence type="ECO:0000256" key="2">
    <source>
        <dbReference type="SAM" id="SignalP"/>
    </source>
</evidence>
<feature type="compositionally biased region" description="Low complexity" evidence="1">
    <location>
        <begin position="107"/>
        <end position="120"/>
    </location>
</feature>
<dbReference type="Proteomes" id="UP001316803">
    <property type="component" value="Unassembled WGS sequence"/>
</dbReference>
<feature type="signal peptide" evidence="2">
    <location>
        <begin position="1"/>
        <end position="19"/>
    </location>
</feature>
<evidence type="ECO:0000313" key="3">
    <source>
        <dbReference type="EMBL" id="KAK5958814.1"/>
    </source>
</evidence>
<organism evidence="3 4">
    <name type="scientific">Knufia fluminis</name>
    <dbReference type="NCBI Taxonomy" id="191047"/>
    <lineage>
        <taxon>Eukaryota</taxon>
        <taxon>Fungi</taxon>
        <taxon>Dikarya</taxon>
        <taxon>Ascomycota</taxon>
        <taxon>Pezizomycotina</taxon>
        <taxon>Eurotiomycetes</taxon>
        <taxon>Chaetothyriomycetidae</taxon>
        <taxon>Chaetothyriales</taxon>
        <taxon>Trichomeriaceae</taxon>
        <taxon>Knufia</taxon>
    </lineage>
</organism>
<feature type="chain" id="PRO_5042952042" evidence="2">
    <location>
        <begin position="20"/>
        <end position="120"/>
    </location>
</feature>
<name>A0AAN8ELV9_9EURO</name>
<gene>
    <name evidence="3" type="ORF">OHC33_000657</name>
</gene>
<keyword evidence="4" id="KW-1185">Reference proteome</keyword>
<reference evidence="3 4" key="1">
    <citation type="submission" date="2022-12" db="EMBL/GenBank/DDBJ databases">
        <title>Genomic features and morphological characterization of a novel Knufia sp. strain isolated from spacecraft assembly facility.</title>
        <authorList>
            <person name="Teixeira M."/>
            <person name="Chander A.M."/>
            <person name="Stajich J.E."/>
            <person name="Venkateswaran K."/>
        </authorList>
    </citation>
    <scope>NUCLEOTIDE SEQUENCE [LARGE SCALE GENOMIC DNA]</scope>
    <source>
        <strain evidence="3 4">FJI-L2-BK-P2</strain>
    </source>
</reference>
<comment type="caution">
    <text evidence="3">The sequence shown here is derived from an EMBL/GenBank/DDBJ whole genome shotgun (WGS) entry which is preliminary data.</text>
</comment>
<proteinExistence type="predicted"/>